<evidence type="ECO:0000313" key="4">
    <source>
        <dbReference type="Proteomes" id="UP000594638"/>
    </source>
</evidence>
<keyword evidence="1" id="KW-0175">Coiled coil</keyword>
<comment type="caution">
    <text evidence="3">The sequence shown here is derived from an EMBL/GenBank/DDBJ whole genome shotgun (WGS) entry which is preliminary data.</text>
</comment>
<proteinExistence type="predicted"/>
<gene>
    <name evidence="3" type="ORF">OLEA9_A091575</name>
</gene>
<dbReference type="AlphaFoldDB" id="A0A8S0VHL9"/>
<dbReference type="EMBL" id="CACTIH010009852">
    <property type="protein sequence ID" value="CAA3033113.1"/>
    <property type="molecule type" value="Genomic_DNA"/>
</dbReference>
<sequence length="153" mass="17438">MPRQQATVSRAPVPTPRAGTYHHSRPGTARPLDPRVNWATIQGHSPLVCLIDLMSDELIRLKGDNLAMHTRHGQIIHANQKQRERIRLLVSEVSDANRRFDRMVEVNRDLETELARLQNSHINARSRGQPEVITIDEDDDEDEVQVLNKGFAL</sequence>
<dbReference type="Gramene" id="OE9A091575T1">
    <property type="protein sequence ID" value="OE9A091575C1"/>
    <property type="gene ID" value="OE9A091575"/>
</dbReference>
<keyword evidence="4" id="KW-1185">Reference proteome</keyword>
<evidence type="ECO:0000256" key="1">
    <source>
        <dbReference type="SAM" id="Coils"/>
    </source>
</evidence>
<protein>
    <submittedName>
        <fullName evidence="3">Uncharacterized protein</fullName>
    </submittedName>
</protein>
<feature type="region of interest" description="Disordered" evidence="2">
    <location>
        <begin position="1"/>
        <end position="30"/>
    </location>
</feature>
<organism evidence="3 4">
    <name type="scientific">Olea europaea subsp. europaea</name>
    <dbReference type="NCBI Taxonomy" id="158383"/>
    <lineage>
        <taxon>Eukaryota</taxon>
        <taxon>Viridiplantae</taxon>
        <taxon>Streptophyta</taxon>
        <taxon>Embryophyta</taxon>
        <taxon>Tracheophyta</taxon>
        <taxon>Spermatophyta</taxon>
        <taxon>Magnoliopsida</taxon>
        <taxon>eudicotyledons</taxon>
        <taxon>Gunneridae</taxon>
        <taxon>Pentapetalae</taxon>
        <taxon>asterids</taxon>
        <taxon>lamiids</taxon>
        <taxon>Lamiales</taxon>
        <taxon>Oleaceae</taxon>
        <taxon>Oleeae</taxon>
        <taxon>Olea</taxon>
    </lineage>
</organism>
<feature type="coiled-coil region" evidence="1">
    <location>
        <begin position="79"/>
        <end position="127"/>
    </location>
</feature>
<evidence type="ECO:0000256" key="2">
    <source>
        <dbReference type="SAM" id="MobiDB-lite"/>
    </source>
</evidence>
<reference evidence="3 4" key="1">
    <citation type="submission" date="2019-12" db="EMBL/GenBank/DDBJ databases">
        <authorList>
            <person name="Alioto T."/>
            <person name="Alioto T."/>
            <person name="Gomez Garrido J."/>
        </authorList>
    </citation>
    <scope>NUCLEOTIDE SEQUENCE [LARGE SCALE GENOMIC DNA]</scope>
</reference>
<accession>A0A8S0VHL9</accession>
<dbReference type="Proteomes" id="UP000594638">
    <property type="component" value="Unassembled WGS sequence"/>
</dbReference>
<evidence type="ECO:0000313" key="3">
    <source>
        <dbReference type="EMBL" id="CAA3033113.1"/>
    </source>
</evidence>
<name>A0A8S0VHL9_OLEEU</name>